<dbReference type="PROSITE" id="PS50850">
    <property type="entry name" value="MFS"/>
    <property type="match status" value="1"/>
</dbReference>
<evidence type="ECO:0000256" key="4">
    <source>
        <dbReference type="ARBA" id="ARBA00022475"/>
    </source>
</evidence>
<reference evidence="11" key="1">
    <citation type="submission" date="2020-02" db="EMBL/GenBank/DDBJ databases">
        <authorList>
            <person name="Meier V. D."/>
        </authorList>
    </citation>
    <scope>NUCLEOTIDE SEQUENCE</scope>
    <source>
        <strain evidence="11">AVDCRST_MAG34</strain>
    </source>
</reference>
<proteinExistence type="inferred from homology"/>
<feature type="compositionally biased region" description="Low complexity" evidence="8">
    <location>
        <begin position="509"/>
        <end position="519"/>
    </location>
</feature>
<accession>A0A6J4MJI1</accession>
<dbReference type="InterPro" id="IPR036259">
    <property type="entry name" value="MFS_trans_sf"/>
</dbReference>
<keyword evidence="3" id="KW-0813">Transport</keyword>
<dbReference type="PRINTS" id="PR01036">
    <property type="entry name" value="TCRTETB"/>
</dbReference>
<feature type="transmembrane region" description="Helical" evidence="9">
    <location>
        <begin position="307"/>
        <end position="325"/>
    </location>
</feature>
<dbReference type="InterPro" id="IPR011701">
    <property type="entry name" value="MFS"/>
</dbReference>
<feature type="transmembrane region" description="Helical" evidence="9">
    <location>
        <begin position="82"/>
        <end position="101"/>
    </location>
</feature>
<feature type="transmembrane region" description="Helical" evidence="9">
    <location>
        <begin position="12"/>
        <end position="32"/>
    </location>
</feature>
<feature type="transmembrane region" description="Helical" evidence="9">
    <location>
        <begin position="234"/>
        <end position="251"/>
    </location>
</feature>
<sequence>MTPDRDGYLSHRQILVVMGGLITGMFLAALDQSIVSTALPRITSDLGGLDKLSWVVTAYLLASTASTPLWGKVSDLYGRRPMFQLAIVTFLVGSALAGFSQNMEELIAFRAIQGLGGGGLMALALATIGDVVPPLERPRYQGYIAATFGTSSVLGPVLGGFFADGPGWEWIFFINIPIGAVALVVTSMVLKMQHVRREHTIDYLGAAVIVGSVTSLLLYTAWAGPDEGWTSPPALTLLIGGLLLAALFVLVEHRAAEPIIPMRLFRNSTFTVSNLFGFLIGAAMFGVMVFIPVYLQIVKGLSPTESGLGMLPMMVGLFTTSILGGRRMSHTGNYRWFPTYGASLVLVAVGMLMSLEPTTPYWFTAISLFVMGAGLGFTMSVLTVAVQNSVERTEMGVATSSVQFFRQMGGSFGAALFGAILSSRLAIHLAEAAEGARAGDLPREGLGDVANSVDMINRLPEPAQGLVVGAFSDAMSEMFLTAVPLVLAALVVGLFLKQIPLAARHQAHGGESPQGAAQAAGGGSSSGTPLGVTPAASASPESTVAETSSMSGRSFER</sequence>
<evidence type="ECO:0000313" key="11">
    <source>
        <dbReference type="EMBL" id="CAA9361298.1"/>
    </source>
</evidence>
<evidence type="ECO:0000256" key="5">
    <source>
        <dbReference type="ARBA" id="ARBA00022692"/>
    </source>
</evidence>
<evidence type="ECO:0000256" key="1">
    <source>
        <dbReference type="ARBA" id="ARBA00004651"/>
    </source>
</evidence>
<dbReference type="Pfam" id="PF07690">
    <property type="entry name" value="MFS_1"/>
    <property type="match status" value="1"/>
</dbReference>
<keyword evidence="4" id="KW-1003">Cell membrane</keyword>
<feature type="transmembrane region" description="Helical" evidence="9">
    <location>
        <begin position="202"/>
        <end position="222"/>
    </location>
</feature>
<dbReference type="SUPFAM" id="SSF103473">
    <property type="entry name" value="MFS general substrate transporter"/>
    <property type="match status" value="2"/>
</dbReference>
<dbReference type="PANTHER" id="PTHR23501">
    <property type="entry name" value="MAJOR FACILITATOR SUPERFAMILY"/>
    <property type="match status" value="1"/>
</dbReference>
<gene>
    <name evidence="11" type="ORF">AVDCRST_MAG34-2491</name>
</gene>
<dbReference type="AlphaFoldDB" id="A0A6J4MJI1"/>
<evidence type="ECO:0000256" key="3">
    <source>
        <dbReference type="ARBA" id="ARBA00022448"/>
    </source>
</evidence>
<dbReference type="PANTHER" id="PTHR23501:SF197">
    <property type="entry name" value="COMD"/>
    <property type="match status" value="1"/>
</dbReference>
<feature type="transmembrane region" description="Helical" evidence="9">
    <location>
        <begin position="272"/>
        <end position="295"/>
    </location>
</feature>
<dbReference type="NCBIfam" id="TIGR00711">
    <property type="entry name" value="efflux_EmrB"/>
    <property type="match status" value="1"/>
</dbReference>
<name>A0A6J4MJI1_9ACTN</name>
<protein>
    <submittedName>
        <fullName evidence="11">Uncharacterized MFS-type transporter</fullName>
    </submittedName>
</protein>
<comment type="similarity">
    <text evidence="2">Belongs to the major facilitator superfamily. TCR/Tet family.</text>
</comment>
<feature type="transmembrane region" description="Helical" evidence="9">
    <location>
        <begin position="107"/>
        <end position="128"/>
    </location>
</feature>
<dbReference type="InterPro" id="IPR004638">
    <property type="entry name" value="EmrB-like"/>
</dbReference>
<feature type="transmembrane region" description="Helical" evidence="9">
    <location>
        <begin position="337"/>
        <end position="355"/>
    </location>
</feature>
<dbReference type="InterPro" id="IPR020846">
    <property type="entry name" value="MFS_dom"/>
</dbReference>
<dbReference type="Gene3D" id="1.20.1250.20">
    <property type="entry name" value="MFS general substrate transporter like domains"/>
    <property type="match status" value="2"/>
</dbReference>
<feature type="transmembrane region" description="Helical" evidence="9">
    <location>
        <begin position="361"/>
        <end position="386"/>
    </location>
</feature>
<keyword evidence="7 9" id="KW-0472">Membrane</keyword>
<dbReference type="GO" id="GO:0005886">
    <property type="term" value="C:plasma membrane"/>
    <property type="evidence" value="ECO:0007669"/>
    <property type="project" value="UniProtKB-SubCell"/>
</dbReference>
<dbReference type="EMBL" id="CADCUI010000066">
    <property type="protein sequence ID" value="CAA9361298.1"/>
    <property type="molecule type" value="Genomic_DNA"/>
</dbReference>
<dbReference type="FunFam" id="1.20.1720.10:FF:000004">
    <property type="entry name" value="EmrB/QacA family drug resistance transporter"/>
    <property type="match status" value="1"/>
</dbReference>
<feature type="domain" description="Major facilitator superfamily (MFS) profile" evidence="10">
    <location>
        <begin position="17"/>
        <end position="500"/>
    </location>
</feature>
<keyword evidence="6 9" id="KW-1133">Transmembrane helix</keyword>
<evidence type="ECO:0000259" key="10">
    <source>
        <dbReference type="PROSITE" id="PS50850"/>
    </source>
</evidence>
<evidence type="ECO:0000256" key="7">
    <source>
        <dbReference type="ARBA" id="ARBA00023136"/>
    </source>
</evidence>
<keyword evidence="5 9" id="KW-0812">Transmembrane</keyword>
<evidence type="ECO:0000256" key="8">
    <source>
        <dbReference type="SAM" id="MobiDB-lite"/>
    </source>
</evidence>
<feature type="compositionally biased region" description="Polar residues" evidence="8">
    <location>
        <begin position="539"/>
        <end position="557"/>
    </location>
</feature>
<comment type="subcellular location">
    <subcellularLocation>
        <location evidence="1">Cell membrane</location>
        <topology evidence="1">Multi-pass membrane protein</topology>
    </subcellularLocation>
</comment>
<evidence type="ECO:0000256" key="2">
    <source>
        <dbReference type="ARBA" id="ARBA00007520"/>
    </source>
</evidence>
<feature type="transmembrane region" description="Helical" evidence="9">
    <location>
        <begin position="170"/>
        <end position="190"/>
    </location>
</feature>
<feature type="transmembrane region" description="Helical" evidence="9">
    <location>
        <begin position="478"/>
        <end position="496"/>
    </location>
</feature>
<feature type="region of interest" description="Disordered" evidence="8">
    <location>
        <begin position="507"/>
        <end position="557"/>
    </location>
</feature>
<organism evidence="11">
    <name type="scientific">uncultured Nocardioidaceae bacterium</name>
    <dbReference type="NCBI Taxonomy" id="253824"/>
    <lineage>
        <taxon>Bacteria</taxon>
        <taxon>Bacillati</taxon>
        <taxon>Actinomycetota</taxon>
        <taxon>Actinomycetes</taxon>
        <taxon>Propionibacteriales</taxon>
        <taxon>Nocardioidaceae</taxon>
        <taxon>environmental samples</taxon>
    </lineage>
</organism>
<evidence type="ECO:0000256" key="9">
    <source>
        <dbReference type="SAM" id="Phobius"/>
    </source>
</evidence>
<dbReference type="GO" id="GO:0022857">
    <property type="term" value="F:transmembrane transporter activity"/>
    <property type="evidence" value="ECO:0007669"/>
    <property type="project" value="InterPro"/>
</dbReference>
<evidence type="ECO:0000256" key="6">
    <source>
        <dbReference type="ARBA" id="ARBA00022989"/>
    </source>
</evidence>
<dbReference type="CDD" id="cd17502">
    <property type="entry name" value="MFS_Azr1_MDR_like"/>
    <property type="match status" value="1"/>
</dbReference>
<feature type="transmembrane region" description="Helical" evidence="9">
    <location>
        <begin position="407"/>
        <end position="427"/>
    </location>
</feature>